<evidence type="ECO:0000313" key="1">
    <source>
        <dbReference type="EMBL" id="GGE67952.1"/>
    </source>
</evidence>
<dbReference type="EMBL" id="BMKO01000001">
    <property type="protein sequence ID" value="GGE67952.1"/>
    <property type="molecule type" value="Genomic_DNA"/>
</dbReference>
<name>A0ABQ1SW52_9GAMM</name>
<sequence length="54" mass="6081">MKSGQNGVNNQTQPLTRTELTLGIRTEIKKEALRPLDDIDNIMEIMVLPGSDRE</sequence>
<evidence type="ECO:0000313" key="2">
    <source>
        <dbReference type="Proteomes" id="UP000606498"/>
    </source>
</evidence>
<keyword evidence="2" id="KW-1185">Reference proteome</keyword>
<protein>
    <submittedName>
        <fullName evidence="1">Uncharacterized protein</fullName>
    </submittedName>
</protein>
<accession>A0ABQ1SW52</accession>
<dbReference type="Proteomes" id="UP000606498">
    <property type="component" value="Unassembled WGS sequence"/>
</dbReference>
<organism evidence="1 2">
    <name type="scientific">Shewanella carassii</name>
    <dbReference type="NCBI Taxonomy" id="1987584"/>
    <lineage>
        <taxon>Bacteria</taxon>
        <taxon>Pseudomonadati</taxon>
        <taxon>Pseudomonadota</taxon>
        <taxon>Gammaproteobacteria</taxon>
        <taxon>Alteromonadales</taxon>
        <taxon>Shewanellaceae</taxon>
        <taxon>Shewanella</taxon>
    </lineage>
</organism>
<proteinExistence type="predicted"/>
<comment type="caution">
    <text evidence="1">The sequence shown here is derived from an EMBL/GenBank/DDBJ whole genome shotgun (WGS) entry which is preliminary data.</text>
</comment>
<gene>
    <name evidence="1" type="ORF">GCM10011520_05720</name>
</gene>
<reference evidence="2" key="1">
    <citation type="journal article" date="2019" name="Int. J. Syst. Evol. Microbiol.">
        <title>The Global Catalogue of Microorganisms (GCM) 10K type strain sequencing project: providing services to taxonomists for standard genome sequencing and annotation.</title>
        <authorList>
            <consortium name="The Broad Institute Genomics Platform"/>
            <consortium name="The Broad Institute Genome Sequencing Center for Infectious Disease"/>
            <person name="Wu L."/>
            <person name="Ma J."/>
        </authorList>
    </citation>
    <scope>NUCLEOTIDE SEQUENCE [LARGE SCALE GENOMIC DNA]</scope>
    <source>
        <strain evidence="2">CGMCC 1.16033</strain>
    </source>
</reference>